<sequence length="221" mass="24342">MQMEIEWFAEQLISGSIESCWEKLLRFMDAGANSLFIYEQVLTSAMRYIGSLWEQNLISVADEHLASGLCDILITRYGMAVNQAPANGLKAMFLCVEGETHDLGLKIVGALFREHGWDTRSYGVGLPLELAVASGMNWRPDVIGLSVSMAANLPAARTYEESLAELFHGPTIMIGGRQAGAYAALRQSSERLVLATSLLDVGEWLRARQTDMPRRRSAGKS</sequence>
<keyword evidence="3" id="KW-1185">Reference proteome</keyword>
<dbReference type="InterPro" id="IPR003759">
    <property type="entry name" value="Cbl-bd_cap"/>
</dbReference>
<dbReference type="CDD" id="cd02065">
    <property type="entry name" value="B12-binding_like"/>
    <property type="match status" value="1"/>
</dbReference>
<evidence type="ECO:0000313" key="2">
    <source>
        <dbReference type="EMBL" id="NBD24480.1"/>
    </source>
</evidence>
<proteinExistence type="predicted"/>
<organism evidence="2 3">
    <name type="scientific">Paenibacillus glycinis</name>
    <dbReference type="NCBI Taxonomy" id="2697035"/>
    <lineage>
        <taxon>Bacteria</taxon>
        <taxon>Bacillati</taxon>
        <taxon>Bacillota</taxon>
        <taxon>Bacilli</taxon>
        <taxon>Bacillales</taxon>
        <taxon>Paenibacillaceae</taxon>
        <taxon>Paenibacillus</taxon>
    </lineage>
</organism>
<comment type="caution">
    <text evidence="2">The sequence shown here is derived from an EMBL/GenBank/DDBJ whole genome shotgun (WGS) entry which is preliminary data.</text>
</comment>
<dbReference type="InterPro" id="IPR036594">
    <property type="entry name" value="Meth_synthase_dom"/>
</dbReference>
<feature type="domain" description="B12-binding" evidence="1">
    <location>
        <begin position="88"/>
        <end position="215"/>
    </location>
</feature>
<reference evidence="2 3" key="1">
    <citation type="submission" date="2020-01" db="EMBL/GenBank/DDBJ databases">
        <title>Paenibacillus soybeanensis sp. nov. isolated from the nodules of soybean (Glycine max(L.) Merr).</title>
        <authorList>
            <person name="Wang H."/>
        </authorList>
    </citation>
    <scope>NUCLEOTIDE SEQUENCE [LARGE SCALE GENOMIC DNA]</scope>
    <source>
        <strain evidence="2 3">T1</strain>
    </source>
</reference>
<dbReference type="Pfam" id="PF02310">
    <property type="entry name" value="B12-binding"/>
    <property type="match status" value="1"/>
</dbReference>
<name>A0ABW9XPC6_9BACL</name>
<evidence type="ECO:0000259" key="1">
    <source>
        <dbReference type="PROSITE" id="PS51332"/>
    </source>
</evidence>
<dbReference type="PROSITE" id="PS51332">
    <property type="entry name" value="B12_BINDING"/>
    <property type="match status" value="1"/>
</dbReference>
<dbReference type="Pfam" id="PF02607">
    <property type="entry name" value="B12-binding_2"/>
    <property type="match status" value="1"/>
</dbReference>
<dbReference type="RefSeq" id="WP_161743283.1">
    <property type="nucleotide sequence ID" value="NZ_JAAAMV010000007.1"/>
</dbReference>
<dbReference type="Proteomes" id="UP000665561">
    <property type="component" value="Unassembled WGS sequence"/>
</dbReference>
<dbReference type="Gene3D" id="3.40.50.280">
    <property type="entry name" value="Cobalamin-binding domain"/>
    <property type="match status" value="1"/>
</dbReference>
<accession>A0ABW9XPC6</accession>
<protein>
    <submittedName>
        <fullName evidence="2">Cobalamin-binding protein</fullName>
    </submittedName>
</protein>
<dbReference type="InterPro" id="IPR006158">
    <property type="entry name" value="Cobalamin-bd"/>
</dbReference>
<gene>
    <name evidence="2" type="ORF">GT019_11415</name>
</gene>
<dbReference type="EMBL" id="JAAAMV010000007">
    <property type="protein sequence ID" value="NBD24480.1"/>
    <property type="molecule type" value="Genomic_DNA"/>
</dbReference>
<dbReference type="InterPro" id="IPR036724">
    <property type="entry name" value="Cobalamin-bd_sf"/>
</dbReference>
<dbReference type="Gene3D" id="1.10.1240.10">
    <property type="entry name" value="Methionine synthase domain"/>
    <property type="match status" value="1"/>
</dbReference>
<evidence type="ECO:0000313" key="3">
    <source>
        <dbReference type="Proteomes" id="UP000665561"/>
    </source>
</evidence>
<dbReference type="SUPFAM" id="SSF52242">
    <property type="entry name" value="Cobalamin (vitamin B12)-binding domain"/>
    <property type="match status" value="1"/>
</dbReference>